<feature type="domain" description="HTH marR-type" evidence="1">
    <location>
        <begin position="11"/>
        <end position="143"/>
    </location>
</feature>
<dbReference type="Proteomes" id="UP001183535">
    <property type="component" value="Unassembled WGS sequence"/>
</dbReference>
<reference evidence="3" key="1">
    <citation type="submission" date="2023-07" db="EMBL/GenBank/DDBJ databases">
        <title>30 novel species of actinomycetes from the DSMZ collection.</title>
        <authorList>
            <person name="Nouioui I."/>
        </authorList>
    </citation>
    <scope>NUCLEOTIDE SEQUENCE [LARGE SCALE GENOMIC DNA]</scope>
    <source>
        <strain evidence="3">DSM 41981</strain>
    </source>
</reference>
<dbReference type="RefSeq" id="WP_093835642.1">
    <property type="nucleotide sequence ID" value="NZ_JAVRES010000028.1"/>
</dbReference>
<dbReference type="InterPro" id="IPR036390">
    <property type="entry name" value="WH_DNA-bd_sf"/>
</dbReference>
<name>A0ABD5F1J3_9ACTN</name>
<comment type="caution">
    <text evidence="2">The sequence shown here is derived from an EMBL/GenBank/DDBJ whole genome shotgun (WGS) entry which is preliminary data.</text>
</comment>
<accession>A0ABD5F1J3</accession>
<dbReference type="PRINTS" id="PR00598">
    <property type="entry name" value="HTHMARR"/>
</dbReference>
<dbReference type="InterPro" id="IPR039422">
    <property type="entry name" value="MarR/SlyA-like"/>
</dbReference>
<dbReference type="InterPro" id="IPR036388">
    <property type="entry name" value="WH-like_DNA-bd_sf"/>
</dbReference>
<dbReference type="PANTHER" id="PTHR33164">
    <property type="entry name" value="TRANSCRIPTIONAL REGULATOR, MARR FAMILY"/>
    <property type="match status" value="1"/>
</dbReference>
<dbReference type="EMBL" id="JAVRES010000028">
    <property type="protein sequence ID" value="MDT0439537.1"/>
    <property type="molecule type" value="Genomic_DNA"/>
</dbReference>
<protein>
    <submittedName>
        <fullName evidence="2">MarR family winged helix-turn-helix transcriptional regulator</fullName>
    </submittedName>
</protein>
<dbReference type="GO" id="GO:0006355">
    <property type="term" value="P:regulation of DNA-templated transcription"/>
    <property type="evidence" value="ECO:0007669"/>
    <property type="project" value="UniProtKB-ARBA"/>
</dbReference>
<organism evidence="2 3">
    <name type="scientific">Streptomyces doudnae</name>
    <dbReference type="NCBI Taxonomy" id="3075536"/>
    <lineage>
        <taxon>Bacteria</taxon>
        <taxon>Bacillati</taxon>
        <taxon>Actinomycetota</taxon>
        <taxon>Actinomycetes</taxon>
        <taxon>Kitasatosporales</taxon>
        <taxon>Streptomycetaceae</taxon>
        <taxon>Streptomyces</taxon>
    </lineage>
</organism>
<dbReference type="AlphaFoldDB" id="A0ABD5F1J3"/>
<dbReference type="InterPro" id="IPR000835">
    <property type="entry name" value="HTH_MarR-typ"/>
</dbReference>
<dbReference type="Gene3D" id="1.10.10.10">
    <property type="entry name" value="Winged helix-like DNA-binding domain superfamily/Winged helix DNA-binding domain"/>
    <property type="match status" value="1"/>
</dbReference>
<keyword evidence="3" id="KW-1185">Reference proteome</keyword>
<gene>
    <name evidence="2" type="ORF">RM877_33250</name>
</gene>
<dbReference type="SUPFAM" id="SSF46785">
    <property type="entry name" value="Winged helix' DNA-binding domain"/>
    <property type="match status" value="1"/>
</dbReference>
<proteinExistence type="predicted"/>
<sequence length="149" mass="16061">MTADTSPLPVEPRLGHLLARVHARLARASALALARHGVDGQELAVLAVLACGEPLSQVEAAGRLGVDRTTMVALIDGLEDHGLVVRRRNVQDRRKNIVGLTPYGEECLRHAEGARLAAERRFLAPLGEETAATLLRALQVLVAEDRGRE</sequence>
<evidence type="ECO:0000313" key="3">
    <source>
        <dbReference type="Proteomes" id="UP001183535"/>
    </source>
</evidence>
<evidence type="ECO:0000313" key="2">
    <source>
        <dbReference type="EMBL" id="MDT0439537.1"/>
    </source>
</evidence>
<dbReference type="PROSITE" id="PS50995">
    <property type="entry name" value="HTH_MARR_2"/>
    <property type="match status" value="1"/>
</dbReference>
<dbReference type="PANTHER" id="PTHR33164:SF99">
    <property type="entry name" value="MARR FAMILY REGULATORY PROTEIN"/>
    <property type="match status" value="1"/>
</dbReference>
<dbReference type="SMART" id="SM00347">
    <property type="entry name" value="HTH_MARR"/>
    <property type="match status" value="1"/>
</dbReference>
<evidence type="ECO:0000259" key="1">
    <source>
        <dbReference type="PROSITE" id="PS50995"/>
    </source>
</evidence>
<dbReference type="Pfam" id="PF12802">
    <property type="entry name" value="MarR_2"/>
    <property type="match status" value="1"/>
</dbReference>